<organism evidence="1 2">
    <name type="scientific">Dendrolimus kikuchii</name>
    <dbReference type="NCBI Taxonomy" id="765133"/>
    <lineage>
        <taxon>Eukaryota</taxon>
        <taxon>Metazoa</taxon>
        <taxon>Ecdysozoa</taxon>
        <taxon>Arthropoda</taxon>
        <taxon>Hexapoda</taxon>
        <taxon>Insecta</taxon>
        <taxon>Pterygota</taxon>
        <taxon>Neoptera</taxon>
        <taxon>Endopterygota</taxon>
        <taxon>Lepidoptera</taxon>
        <taxon>Glossata</taxon>
        <taxon>Ditrysia</taxon>
        <taxon>Bombycoidea</taxon>
        <taxon>Lasiocampidae</taxon>
        <taxon>Dendrolimus</taxon>
    </lineage>
</organism>
<dbReference type="EMBL" id="CM034415">
    <property type="protein sequence ID" value="KAJ0169769.1"/>
    <property type="molecule type" value="Genomic_DNA"/>
</dbReference>
<reference evidence="1 2" key="1">
    <citation type="journal article" date="2021" name="Front. Genet.">
        <title>Chromosome-Level Genome Assembly Reveals Significant Gene Expansion in the Toll and IMD Signaling Pathways of Dendrolimus kikuchii.</title>
        <authorList>
            <person name="Zhou J."/>
            <person name="Wu P."/>
            <person name="Xiong Z."/>
            <person name="Liu N."/>
            <person name="Zhao N."/>
            <person name="Ji M."/>
            <person name="Qiu Y."/>
            <person name="Yang B."/>
        </authorList>
    </citation>
    <scope>NUCLEOTIDE SEQUENCE [LARGE SCALE GENOMIC DNA]</scope>
    <source>
        <strain evidence="1">Ann1</strain>
    </source>
</reference>
<evidence type="ECO:0000313" key="1">
    <source>
        <dbReference type="EMBL" id="KAJ0169769.1"/>
    </source>
</evidence>
<proteinExistence type="predicted"/>
<keyword evidence="2" id="KW-1185">Reference proteome</keyword>
<protein>
    <submittedName>
        <fullName evidence="1">Uncharacterized protein</fullName>
    </submittedName>
</protein>
<sequence length="371" mass="42532">MFCVQEQEHTDPFADEDPLTHHTDSSDDEPPSKRLKAYETPALNLKVYQIPAFSSQKGLSIFPSTSTLPKFVNNPLNLANPLAFATNNLQKESLHSRYSLPAKLSITPIQTPPKVCDNGEIIRYKKNGEVAKKRGPPKGYKRKPKVDLSQSLNNGILQAQNTILTSLLAANNTSLINITPLQLPKFEPPPTIIPQTVAIPQIKVPEGVELVELDLDPEDWFPSEPYRMVFSKKKNPKWKSFPYQCEHCFKGYRVASTLIAHAAERHGCVPKDLAIPCPCCPHISTRRKQHKKHLETHESRRHRLFCLYCLPPADPKEPYVKESERYPFDKFPQYWYASEESLRLHKKRKHPYSAMFNYNWYSTWGENTPNS</sequence>
<dbReference type="Proteomes" id="UP000824533">
    <property type="component" value="Linkage Group LG29"/>
</dbReference>
<name>A0ACC1CDW4_9NEOP</name>
<accession>A0ACC1CDW4</accession>
<gene>
    <name evidence="1" type="ORF">K1T71_014375</name>
</gene>
<comment type="caution">
    <text evidence="1">The sequence shown here is derived from an EMBL/GenBank/DDBJ whole genome shotgun (WGS) entry which is preliminary data.</text>
</comment>
<evidence type="ECO:0000313" key="2">
    <source>
        <dbReference type="Proteomes" id="UP000824533"/>
    </source>
</evidence>